<evidence type="ECO:0000313" key="2">
    <source>
        <dbReference type="Proteomes" id="UP000471166"/>
    </source>
</evidence>
<proteinExistence type="predicted"/>
<comment type="caution">
    <text evidence="1">The sequence shown here is derived from an EMBL/GenBank/DDBJ whole genome shotgun (WGS) entry which is preliminary data.</text>
</comment>
<protein>
    <submittedName>
        <fullName evidence="1">Uncharacterized protein</fullName>
    </submittedName>
</protein>
<dbReference type="RefSeq" id="WP_163845188.1">
    <property type="nucleotide sequence ID" value="NZ_JAAGVB010000020.1"/>
</dbReference>
<gene>
    <name evidence="1" type="ORF">GV791_14765</name>
</gene>
<evidence type="ECO:0000313" key="1">
    <source>
        <dbReference type="EMBL" id="NEW33817.1"/>
    </source>
</evidence>
<sequence length="116" mass="12561">MSDTTIRDQLADVLRDEGIYCGDCDYGSRDCPECGRMLGGFADAILAAGFRPPARVITTVEERDALPPGSVVLSDSGYAWQRIEWWWQSTDEGVGGAPSLPVTVLHIPTEETADGE</sequence>
<accession>A0A6P1CPJ0</accession>
<dbReference type="AlphaFoldDB" id="A0A6P1CPJ0"/>
<name>A0A6P1CPJ0_9NOCA</name>
<reference evidence="1 2" key="1">
    <citation type="submission" date="2020-01" db="EMBL/GenBank/DDBJ databases">
        <title>Genetics and antimicrobial susceptibilities of Nocardia species isolated from the soil; a comparison with species isolated from humans.</title>
        <authorList>
            <person name="Carrasco G."/>
            <person name="Monzon S."/>
            <person name="Sansegundo M."/>
            <person name="Garcia E."/>
            <person name="Garrido N."/>
            <person name="Medina M.J."/>
            <person name="Villalon P."/>
            <person name="Ramirez-Arocha A.C."/>
            <person name="Jimenez P."/>
            <person name="Cuesta I."/>
            <person name="Valdezate S."/>
        </authorList>
    </citation>
    <scope>NUCLEOTIDE SEQUENCE [LARGE SCALE GENOMIC DNA]</scope>
    <source>
        <strain evidence="1 2">CNM20110626</strain>
    </source>
</reference>
<organism evidence="1 2">
    <name type="scientific">Nocardia cyriacigeorgica</name>
    <dbReference type="NCBI Taxonomy" id="135487"/>
    <lineage>
        <taxon>Bacteria</taxon>
        <taxon>Bacillati</taxon>
        <taxon>Actinomycetota</taxon>
        <taxon>Actinomycetes</taxon>
        <taxon>Mycobacteriales</taxon>
        <taxon>Nocardiaceae</taxon>
        <taxon>Nocardia</taxon>
    </lineage>
</organism>
<dbReference type="Proteomes" id="UP000471166">
    <property type="component" value="Unassembled WGS sequence"/>
</dbReference>
<dbReference type="EMBL" id="JAAGVB010000020">
    <property type="protein sequence ID" value="NEW33817.1"/>
    <property type="molecule type" value="Genomic_DNA"/>
</dbReference>